<dbReference type="EMBL" id="JADGJD010000250">
    <property type="protein sequence ID" value="KAJ3052956.1"/>
    <property type="molecule type" value="Genomic_DNA"/>
</dbReference>
<evidence type="ECO:0000313" key="2">
    <source>
        <dbReference type="Proteomes" id="UP001212841"/>
    </source>
</evidence>
<gene>
    <name evidence="1" type="ORF">HK097_005354</name>
</gene>
<protein>
    <submittedName>
        <fullName evidence="1">Uncharacterized protein</fullName>
    </submittedName>
</protein>
<dbReference type="InterPro" id="IPR036291">
    <property type="entry name" value="NAD(P)-bd_dom_sf"/>
</dbReference>
<comment type="caution">
    <text evidence="1">The sequence shown here is derived from an EMBL/GenBank/DDBJ whole genome shotgun (WGS) entry which is preliminary data.</text>
</comment>
<dbReference type="GO" id="GO:0016491">
    <property type="term" value="F:oxidoreductase activity"/>
    <property type="evidence" value="ECO:0007669"/>
    <property type="project" value="TreeGrafter"/>
</dbReference>
<dbReference type="InterPro" id="IPR051253">
    <property type="entry name" value="11-beta-HSD"/>
</dbReference>
<dbReference type="InterPro" id="IPR002347">
    <property type="entry name" value="SDR_fam"/>
</dbReference>
<dbReference type="AlphaFoldDB" id="A0AAD5SLB1"/>
<accession>A0AAD5SLB1</accession>
<reference evidence="1" key="1">
    <citation type="submission" date="2020-05" db="EMBL/GenBank/DDBJ databases">
        <title>Phylogenomic resolution of chytrid fungi.</title>
        <authorList>
            <person name="Stajich J.E."/>
            <person name="Amses K."/>
            <person name="Simmons R."/>
            <person name="Seto K."/>
            <person name="Myers J."/>
            <person name="Bonds A."/>
            <person name="Quandt C.A."/>
            <person name="Barry K."/>
            <person name="Liu P."/>
            <person name="Grigoriev I."/>
            <person name="Longcore J.E."/>
            <person name="James T.Y."/>
        </authorList>
    </citation>
    <scope>NUCLEOTIDE SEQUENCE</scope>
    <source>
        <strain evidence="1">JEL0318</strain>
    </source>
</reference>
<evidence type="ECO:0000313" key="1">
    <source>
        <dbReference type="EMBL" id="KAJ3052956.1"/>
    </source>
</evidence>
<name>A0AAD5SLB1_9FUNG</name>
<dbReference type="Pfam" id="PF00106">
    <property type="entry name" value="adh_short"/>
    <property type="match status" value="1"/>
</dbReference>
<dbReference type="Proteomes" id="UP001212841">
    <property type="component" value="Unassembled WGS sequence"/>
</dbReference>
<dbReference type="PANTHER" id="PTHR44279">
    <property type="entry name" value="HYDROXYSTEROID (11-BETA) DEHYDROGENASE 1-LIKE B-RELATED"/>
    <property type="match status" value="1"/>
</dbReference>
<keyword evidence="2" id="KW-1185">Reference proteome</keyword>
<proteinExistence type="predicted"/>
<dbReference type="SUPFAM" id="SSF51735">
    <property type="entry name" value="NAD(P)-binding Rossmann-fold domains"/>
    <property type="match status" value="1"/>
</dbReference>
<dbReference type="PANTHER" id="PTHR44279:SF2">
    <property type="entry name" value="HYDROXYSTEROID (11-BETA) DEHYDROGENASE 1-LIKE B-RELATED"/>
    <property type="match status" value="1"/>
</dbReference>
<sequence length="251" mass="27248">MKQLERACKAAGSPEVIALCLDLSKPNSVTTLYRSVKSNFGGIDSIFLNHLGGPAPGFFTLNTEDDIASSINVNVHGMTLLVRGALPFLVESKGTLTYSSSASILLPLPTITLYRAAKQYMTTLLESIREELLLMKKSVSITTCVFGSVETECFDANVGTKARLEGKDIVLSDSMLKTAVGMLDGARFLISATEQRREVAYGPQRDIVIGKWVAWFLNLFPAGAKALARSVNIISSTYLNSAVKQAEEERM</sequence>
<dbReference type="Gene3D" id="3.40.50.720">
    <property type="entry name" value="NAD(P)-binding Rossmann-like Domain"/>
    <property type="match status" value="1"/>
</dbReference>
<organism evidence="1 2">
    <name type="scientific">Rhizophlyctis rosea</name>
    <dbReference type="NCBI Taxonomy" id="64517"/>
    <lineage>
        <taxon>Eukaryota</taxon>
        <taxon>Fungi</taxon>
        <taxon>Fungi incertae sedis</taxon>
        <taxon>Chytridiomycota</taxon>
        <taxon>Chytridiomycota incertae sedis</taxon>
        <taxon>Chytridiomycetes</taxon>
        <taxon>Rhizophlyctidales</taxon>
        <taxon>Rhizophlyctidaceae</taxon>
        <taxon>Rhizophlyctis</taxon>
    </lineage>
</organism>